<accession>A5FXI7</accession>
<dbReference type="STRING" id="349163.Acry_1107"/>
<dbReference type="CDD" id="cd04623">
    <property type="entry name" value="CBS_pair_bac_euk"/>
    <property type="match status" value="1"/>
</dbReference>
<sequence>MTTIRQVLDQKGWGAIVLSANHFIPQAARFLTAKRIGAAPVVDDRGALVGMLSERDIMRFVGEFDGDIKDRTAADLMTTLVASCTPEATILDAMLLMTTHRCRHLPVFEDGVLAGVVSIGDLVKARLEEAEFEVDSLRAYIVS</sequence>
<dbReference type="PANTHER" id="PTHR43080">
    <property type="entry name" value="CBS DOMAIN-CONTAINING PROTEIN CBSX3, MITOCHONDRIAL"/>
    <property type="match status" value="1"/>
</dbReference>
<feature type="domain" description="CBS" evidence="3">
    <location>
        <begin position="1"/>
        <end position="68"/>
    </location>
</feature>
<gene>
    <name evidence="4" type="ordered locus">Acry_1107</name>
</gene>
<dbReference type="InterPro" id="IPR000644">
    <property type="entry name" value="CBS_dom"/>
</dbReference>
<evidence type="ECO:0000256" key="2">
    <source>
        <dbReference type="PROSITE-ProRule" id="PRU00703"/>
    </source>
</evidence>
<evidence type="ECO:0000313" key="4">
    <source>
        <dbReference type="EMBL" id="ABQ30319.1"/>
    </source>
</evidence>
<evidence type="ECO:0000313" key="5">
    <source>
        <dbReference type="Proteomes" id="UP000000245"/>
    </source>
</evidence>
<dbReference type="PANTHER" id="PTHR43080:SF2">
    <property type="entry name" value="CBS DOMAIN-CONTAINING PROTEIN"/>
    <property type="match status" value="1"/>
</dbReference>
<keyword evidence="5" id="KW-1185">Reference proteome</keyword>
<proteinExistence type="predicted"/>
<dbReference type="Pfam" id="PF00571">
    <property type="entry name" value="CBS"/>
    <property type="match status" value="2"/>
</dbReference>
<dbReference type="InterPro" id="IPR051257">
    <property type="entry name" value="Diverse_CBS-Domain"/>
</dbReference>
<dbReference type="Gene3D" id="3.10.580.10">
    <property type="entry name" value="CBS-domain"/>
    <property type="match status" value="1"/>
</dbReference>
<dbReference type="EMBL" id="CP000697">
    <property type="protein sequence ID" value="ABQ30319.1"/>
    <property type="molecule type" value="Genomic_DNA"/>
</dbReference>
<protein>
    <submittedName>
        <fullName evidence="4">Putative signal-transduction protein with CBS domains</fullName>
    </submittedName>
</protein>
<organism evidence="4 5">
    <name type="scientific">Acidiphilium cryptum (strain JF-5)</name>
    <dbReference type="NCBI Taxonomy" id="349163"/>
    <lineage>
        <taxon>Bacteria</taxon>
        <taxon>Pseudomonadati</taxon>
        <taxon>Pseudomonadota</taxon>
        <taxon>Alphaproteobacteria</taxon>
        <taxon>Acetobacterales</taxon>
        <taxon>Acidocellaceae</taxon>
        <taxon>Acidiphilium</taxon>
    </lineage>
</organism>
<dbReference type="InterPro" id="IPR044725">
    <property type="entry name" value="CBSX3_CBS_dom"/>
</dbReference>
<dbReference type="HOGENOM" id="CLU_040681_3_2_5"/>
<dbReference type="Proteomes" id="UP000000245">
    <property type="component" value="Chromosome"/>
</dbReference>
<dbReference type="RefSeq" id="WP_007423364.1">
    <property type="nucleotide sequence ID" value="NC_009484.1"/>
</dbReference>
<dbReference type="SUPFAM" id="SSF54631">
    <property type="entry name" value="CBS-domain pair"/>
    <property type="match status" value="1"/>
</dbReference>
<dbReference type="KEGG" id="acr:Acry_1107"/>
<keyword evidence="1 2" id="KW-0129">CBS domain</keyword>
<name>A5FXI7_ACICJ</name>
<evidence type="ECO:0000259" key="3">
    <source>
        <dbReference type="PROSITE" id="PS51371"/>
    </source>
</evidence>
<reference evidence="4 5" key="1">
    <citation type="submission" date="2007-05" db="EMBL/GenBank/DDBJ databases">
        <title>Complete sequence of chromosome of Acidiphilium cryptum JF-5.</title>
        <authorList>
            <consortium name="US DOE Joint Genome Institute"/>
            <person name="Copeland A."/>
            <person name="Lucas S."/>
            <person name="Lapidus A."/>
            <person name="Barry K."/>
            <person name="Detter J.C."/>
            <person name="Glavina del Rio T."/>
            <person name="Hammon N."/>
            <person name="Israni S."/>
            <person name="Dalin E."/>
            <person name="Tice H."/>
            <person name="Pitluck S."/>
            <person name="Sims D."/>
            <person name="Brettin T."/>
            <person name="Bruce D."/>
            <person name="Han C."/>
            <person name="Schmutz J."/>
            <person name="Larimer F."/>
            <person name="Land M."/>
            <person name="Hauser L."/>
            <person name="Kyrpides N."/>
            <person name="Kim E."/>
            <person name="Magnuson T."/>
            <person name="Richardson P."/>
        </authorList>
    </citation>
    <scope>NUCLEOTIDE SEQUENCE [LARGE SCALE GENOMIC DNA]</scope>
    <source>
        <strain evidence="4 5">JF-5</strain>
    </source>
</reference>
<dbReference type="AlphaFoldDB" id="A5FXI7"/>
<dbReference type="PROSITE" id="PS51371">
    <property type="entry name" value="CBS"/>
    <property type="match status" value="2"/>
</dbReference>
<feature type="domain" description="CBS" evidence="3">
    <location>
        <begin position="77"/>
        <end position="132"/>
    </location>
</feature>
<dbReference type="eggNOG" id="COG0517">
    <property type="taxonomic scope" value="Bacteria"/>
</dbReference>
<dbReference type="InterPro" id="IPR046342">
    <property type="entry name" value="CBS_dom_sf"/>
</dbReference>
<evidence type="ECO:0000256" key="1">
    <source>
        <dbReference type="ARBA" id="ARBA00023122"/>
    </source>
</evidence>
<dbReference type="SMART" id="SM00116">
    <property type="entry name" value="CBS"/>
    <property type="match status" value="2"/>
</dbReference>